<feature type="compositionally biased region" description="Polar residues" evidence="2">
    <location>
        <begin position="40"/>
        <end position="54"/>
    </location>
</feature>
<name>A0A0L7SZ20_9GAMM</name>
<dbReference type="PANTHER" id="PTHR40606:SF1">
    <property type="entry name" value="UPF0339 PROTEIN YEGP"/>
    <property type="match status" value="1"/>
</dbReference>
<proteinExistence type="inferred from homology"/>
<comment type="caution">
    <text evidence="5">The sequence shown here is derived from an EMBL/GenBank/DDBJ whole genome shotgun (WGS) entry which is preliminary data.</text>
</comment>
<dbReference type="PANTHER" id="PTHR40606">
    <property type="match status" value="1"/>
</dbReference>
<dbReference type="Proteomes" id="UP000037088">
    <property type="component" value="Unassembled WGS sequence"/>
</dbReference>
<comment type="similarity">
    <text evidence="1">Belongs to the UPF0339 family. Duplicated subfamily.</text>
</comment>
<evidence type="ECO:0000256" key="1">
    <source>
        <dbReference type="ARBA" id="ARBA00007576"/>
    </source>
</evidence>
<gene>
    <name evidence="4" type="ORF">NG42_20145</name>
    <name evidence="5" type="ORF">NG43_20145</name>
</gene>
<sequence length="61" mass="6794">MGYYVIKRSKSTVKTEFYFVLKASNGEVIATSEMYTSKQAAHTGIKSVQQNGPTTDIRDES</sequence>
<evidence type="ECO:0000313" key="4">
    <source>
        <dbReference type="EMBL" id="KOC87516.1"/>
    </source>
</evidence>
<evidence type="ECO:0000313" key="5">
    <source>
        <dbReference type="EMBL" id="KOC88414.1"/>
    </source>
</evidence>
<evidence type="ECO:0000259" key="3">
    <source>
        <dbReference type="Pfam" id="PF07411"/>
    </source>
</evidence>
<dbReference type="EMBL" id="JRXF01000046">
    <property type="protein sequence ID" value="KOC88414.1"/>
    <property type="molecule type" value="Genomic_DNA"/>
</dbReference>
<dbReference type="STRING" id="1560201.NG42_20145"/>
<accession>A0A0L7SZ20</accession>
<keyword evidence="7" id="KW-1185">Reference proteome</keyword>
<dbReference type="RefSeq" id="WP_052902568.1">
    <property type="nucleotide sequence ID" value="NZ_JRXE01000038.1"/>
</dbReference>
<evidence type="ECO:0000256" key="2">
    <source>
        <dbReference type="SAM" id="MobiDB-lite"/>
    </source>
</evidence>
<dbReference type="InterPro" id="IPR010879">
    <property type="entry name" value="DUF1508"/>
</dbReference>
<dbReference type="InterPro" id="IPR036913">
    <property type="entry name" value="YegP-like_sf"/>
</dbReference>
<organism evidence="5 6">
    <name type="scientific">Winslowiella iniecta</name>
    <dbReference type="NCBI Taxonomy" id="1560201"/>
    <lineage>
        <taxon>Bacteria</taxon>
        <taxon>Pseudomonadati</taxon>
        <taxon>Pseudomonadota</taxon>
        <taxon>Gammaproteobacteria</taxon>
        <taxon>Enterobacterales</taxon>
        <taxon>Erwiniaceae</taxon>
        <taxon>Winslowiella</taxon>
    </lineage>
</organism>
<reference evidence="6 7" key="1">
    <citation type="journal article" date="2015" name="Int. J. Syst. Evol. Microbiol.">
        <title>Erwinia iniecta sp. nov., isolated from Russian wheat aphids (Diuraphis noxia).</title>
        <authorList>
            <person name="Campillo T."/>
            <person name="Luna E."/>
            <person name="Portier P."/>
            <person name="Fischer-Le Saux M."/>
            <person name="Lapitan N."/>
            <person name="Tisserat N.A."/>
            <person name="Leach J.E."/>
        </authorList>
    </citation>
    <scope>NUCLEOTIDE SEQUENCE [LARGE SCALE GENOMIC DNA]</scope>
    <source>
        <strain evidence="4 7">B120</strain>
        <strain evidence="5 6">B149</strain>
    </source>
</reference>
<dbReference type="Pfam" id="PF07411">
    <property type="entry name" value="DUF1508"/>
    <property type="match status" value="1"/>
</dbReference>
<dbReference type="AlphaFoldDB" id="A0A0L7SZ20"/>
<feature type="domain" description="DUF1508" evidence="3">
    <location>
        <begin position="15"/>
        <end position="59"/>
    </location>
</feature>
<dbReference type="SUPFAM" id="SSF160113">
    <property type="entry name" value="YegP-like"/>
    <property type="match status" value="1"/>
</dbReference>
<dbReference type="EMBL" id="JRXE01000038">
    <property type="protein sequence ID" value="KOC87516.1"/>
    <property type="molecule type" value="Genomic_DNA"/>
</dbReference>
<dbReference type="Gene3D" id="3.30.160.160">
    <property type="entry name" value="YegP-like"/>
    <property type="match status" value="1"/>
</dbReference>
<evidence type="ECO:0000313" key="6">
    <source>
        <dbReference type="Proteomes" id="UP000036851"/>
    </source>
</evidence>
<protein>
    <recommendedName>
        <fullName evidence="3">DUF1508 domain-containing protein</fullName>
    </recommendedName>
</protein>
<dbReference type="Proteomes" id="UP000036851">
    <property type="component" value="Unassembled WGS sequence"/>
</dbReference>
<dbReference type="InterPro" id="IPR051141">
    <property type="entry name" value="UPF0339_domain"/>
</dbReference>
<dbReference type="PATRIC" id="fig|1560201.3.peg.4277"/>
<feature type="region of interest" description="Disordered" evidence="2">
    <location>
        <begin position="40"/>
        <end position="61"/>
    </location>
</feature>
<evidence type="ECO:0000313" key="7">
    <source>
        <dbReference type="Proteomes" id="UP000037088"/>
    </source>
</evidence>
<dbReference type="OrthoDB" id="9802792at2"/>